<dbReference type="Pfam" id="PF00085">
    <property type="entry name" value="Thioredoxin"/>
    <property type="match status" value="1"/>
</dbReference>
<dbReference type="Gene3D" id="3.40.30.10">
    <property type="entry name" value="Glutaredoxin"/>
    <property type="match status" value="3"/>
</dbReference>
<evidence type="ECO:0000313" key="4">
    <source>
        <dbReference type="EMBL" id="KAF8822582.1"/>
    </source>
</evidence>
<accession>A0ABQ7JF00</accession>
<organism evidence="4 5">
    <name type="scientific">Cardiosporidium cionae</name>
    <dbReference type="NCBI Taxonomy" id="476202"/>
    <lineage>
        <taxon>Eukaryota</taxon>
        <taxon>Sar</taxon>
        <taxon>Alveolata</taxon>
        <taxon>Apicomplexa</taxon>
        <taxon>Aconoidasida</taxon>
        <taxon>Nephromycida</taxon>
        <taxon>Cardiosporidium</taxon>
    </lineage>
</organism>
<comment type="caution">
    <text evidence="4">The sequence shown here is derived from an EMBL/GenBank/DDBJ whole genome shotgun (WGS) entry which is preliminary data.</text>
</comment>
<evidence type="ECO:0000313" key="5">
    <source>
        <dbReference type="Proteomes" id="UP000823046"/>
    </source>
</evidence>
<comment type="similarity">
    <text evidence="1">Belongs to the protein disulfide isomerase family.</text>
</comment>
<keyword evidence="2" id="KW-0732">Signal</keyword>
<dbReference type="PROSITE" id="PS00194">
    <property type="entry name" value="THIOREDOXIN_1"/>
    <property type="match status" value="1"/>
</dbReference>
<feature type="domain" description="Thioredoxin" evidence="3">
    <location>
        <begin position="55"/>
        <end position="207"/>
    </location>
</feature>
<dbReference type="PANTHER" id="PTHR18929">
    <property type="entry name" value="PROTEIN DISULFIDE ISOMERASE"/>
    <property type="match status" value="1"/>
</dbReference>
<dbReference type="EMBL" id="JADAQX010000041">
    <property type="protein sequence ID" value="KAF8822582.1"/>
    <property type="molecule type" value="Genomic_DNA"/>
</dbReference>
<dbReference type="PROSITE" id="PS51352">
    <property type="entry name" value="THIOREDOXIN_2"/>
    <property type="match status" value="1"/>
</dbReference>
<keyword evidence="5" id="KW-1185">Reference proteome</keyword>
<name>A0ABQ7JF00_9APIC</name>
<dbReference type="InterPro" id="IPR036249">
    <property type="entry name" value="Thioredoxin-like_sf"/>
</dbReference>
<feature type="chain" id="PRO_5045161191" evidence="2">
    <location>
        <begin position="22"/>
        <end position="572"/>
    </location>
</feature>
<dbReference type="PANTHER" id="PTHR18929:SF240">
    <property type="entry name" value="PROTEIN DISULFIDE-ISOMERASE"/>
    <property type="match status" value="1"/>
</dbReference>
<feature type="signal peptide" evidence="2">
    <location>
        <begin position="1"/>
        <end position="21"/>
    </location>
</feature>
<reference evidence="4 5" key="1">
    <citation type="journal article" date="2020" name="bioRxiv">
        <title>Metabolic contributions of an alphaproteobacterial endosymbiont in the apicomplexan Cardiosporidium cionae.</title>
        <authorList>
            <person name="Hunter E.S."/>
            <person name="Paight C.J."/>
            <person name="Lane C.E."/>
        </authorList>
    </citation>
    <scope>NUCLEOTIDE SEQUENCE [LARGE SCALE GENOMIC DNA]</scope>
    <source>
        <strain evidence="4">ESH_2018</strain>
    </source>
</reference>
<protein>
    <submittedName>
        <fullName evidence="4">Thioredoxin domain-containing protein</fullName>
    </submittedName>
</protein>
<proteinExistence type="inferred from homology"/>
<dbReference type="Proteomes" id="UP000823046">
    <property type="component" value="Unassembled WGS sequence"/>
</dbReference>
<evidence type="ECO:0000256" key="2">
    <source>
        <dbReference type="SAM" id="SignalP"/>
    </source>
</evidence>
<dbReference type="CDD" id="cd02961">
    <property type="entry name" value="PDI_a_family"/>
    <property type="match status" value="1"/>
</dbReference>
<gene>
    <name evidence="4" type="ORF">IE077_003430</name>
</gene>
<dbReference type="InterPro" id="IPR017937">
    <property type="entry name" value="Thioredoxin_CS"/>
</dbReference>
<evidence type="ECO:0000256" key="1">
    <source>
        <dbReference type="ARBA" id="ARBA00006347"/>
    </source>
</evidence>
<evidence type="ECO:0000259" key="3">
    <source>
        <dbReference type="PROSITE" id="PS51352"/>
    </source>
</evidence>
<dbReference type="SUPFAM" id="SSF52833">
    <property type="entry name" value="Thioredoxin-like"/>
    <property type="match status" value="3"/>
</dbReference>
<sequence>MSSSSFFSLLTLFACLVAVHSPFFPCTNTFFVAATMDMENTQYLSSDGKVINIPHRGGMAPPNFDFSKLNIPGAVTETITFDPSEVYYDFDSDPNPSGLSKLTNQNFSSFIKENGKVLVYFYAAWCEPCKLMYPKFKSAAILSRRLKNNCKMAVVDGVVEEQLMDRYRLQGYPMLLFFENGDETLWVTYNEARSFNVLMNWINRREQPLVVDLTDTKVEEYMDGHFKRSGNVLIVAYVIEGSKKELFFRAFAQEAFDMLQWQFAIVYVEAKNEICIEIRKYPQRFSLTDDSKIIKYTGDAKRNWDEESLSQEIKSTHQRIIQQDIDPNIHVHQGSNLGVLMIGENNDYQPIVDLIEPIAKDYAGMIKFAFVSPDEHMDFVISLGITSIDKSLTLIEFSGDAEYSPSSRESKKFRYSGNFKEKSVRKFLKSWEAGKLKSYKNSVDSFPKNVTMKHLSASTFESIALDPEKHVFVLYYTRRCEACQEAFIPWVDLHYAVEKSAKLKDSVVIALLNGVENDMADQGIAHFPSFVLYPAGANSLERRRTYTGSSNVDSFFAFLEDAYEDVLEYDEL</sequence>
<dbReference type="InterPro" id="IPR013766">
    <property type="entry name" value="Thioredoxin_domain"/>
</dbReference>